<reference evidence="3 4" key="1">
    <citation type="submission" date="2019-08" db="EMBL/GenBank/DDBJ databases">
        <title>Prosopis cineraria nodule microbiome.</title>
        <authorList>
            <person name="Ali R."/>
            <person name="Chaluvadi S.R."/>
            <person name="Wang X."/>
        </authorList>
    </citation>
    <scope>NUCLEOTIDE SEQUENCE [LARGE SCALE GENOMIC DNA]</scope>
    <source>
        <strain evidence="3 4">BG7</strain>
    </source>
</reference>
<dbReference type="RefSeq" id="WP_153271606.1">
    <property type="nucleotide sequence ID" value="NZ_CP043498.1"/>
</dbReference>
<sequence length="166" mass="17203">MNRSLVTILALVTLSTPVLAKSPTDIADLVGARAAGAESEIQARGYDNVKNNIWWNGATGTCVRVRVSNGRYSTIDTLKPNACGQKSSSRNAASGGKPAIQGSAPQAAVNACMKRADEFQSARRGTSVAGGAERAGPNWVLTMATGQYTSKCTVSGSGRIVSMDPV</sequence>
<evidence type="ECO:0000256" key="2">
    <source>
        <dbReference type="SAM" id="SignalP"/>
    </source>
</evidence>
<evidence type="ECO:0000313" key="3">
    <source>
        <dbReference type="EMBL" id="QFY61481.1"/>
    </source>
</evidence>
<evidence type="ECO:0008006" key="5">
    <source>
        <dbReference type="Google" id="ProtNLM"/>
    </source>
</evidence>
<feature type="region of interest" description="Disordered" evidence="1">
    <location>
        <begin position="83"/>
        <end position="102"/>
    </location>
</feature>
<dbReference type="AlphaFoldDB" id="A0A5Q0CC74"/>
<accession>A0A5Q0CC74</accession>
<dbReference type="OrthoDB" id="594865at2"/>
<protein>
    <recommendedName>
        <fullName evidence="5">PepSY domain-containing protein</fullName>
    </recommendedName>
</protein>
<keyword evidence="2" id="KW-0732">Signal</keyword>
<dbReference type="Proteomes" id="UP000326881">
    <property type="component" value="Chromosome"/>
</dbReference>
<name>A0A5Q0CC74_9HYPH</name>
<evidence type="ECO:0000256" key="1">
    <source>
        <dbReference type="SAM" id="MobiDB-lite"/>
    </source>
</evidence>
<gene>
    <name evidence="3" type="ORF">FZ934_14360</name>
</gene>
<evidence type="ECO:0000313" key="4">
    <source>
        <dbReference type="Proteomes" id="UP000326881"/>
    </source>
</evidence>
<feature type="signal peptide" evidence="2">
    <location>
        <begin position="1"/>
        <end position="20"/>
    </location>
</feature>
<keyword evidence="4" id="KW-1185">Reference proteome</keyword>
<organism evidence="3 4">
    <name type="scientific">Rhizobium grahamii</name>
    <dbReference type="NCBI Taxonomy" id="1120045"/>
    <lineage>
        <taxon>Bacteria</taxon>
        <taxon>Pseudomonadati</taxon>
        <taxon>Pseudomonadota</taxon>
        <taxon>Alphaproteobacteria</taxon>
        <taxon>Hyphomicrobiales</taxon>
        <taxon>Rhizobiaceae</taxon>
        <taxon>Rhizobium/Agrobacterium group</taxon>
        <taxon>Rhizobium</taxon>
    </lineage>
</organism>
<feature type="chain" id="PRO_5024961166" description="PepSY domain-containing protein" evidence="2">
    <location>
        <begin position="21"/>
        <end position="166"/>
    </location>
</feature>
<dbReference type="EMBL" id="CP043498">
    <property type="protein sequence ID" value="QFY61481.1"/>
    <property type="molecule type" value="Genomic_DNA"/>
</dbReference>
<dbReference type="KEGG" id="rgr:FZ934_14360"/>
<proteinExistence type="predicted"/>